<evidence type="ECO:0008006" key="9">
    <source>
        <dbReference type="Google" id="ProtNLM"/>
    </source>
</evidence>
<dbReference type="SUPFAM" id="SSF100950">
    <property type="entry name" value="NagB/RpiA/CoA transferase-like"/>
    <property type="match status" value="1"/>
</dbReference>
<comment type="subcellular location">
    <subcellularLocation>
        <location evidence="1">Membrane</location>
        <topology evidence="1">Multi-pass membrane protein</topology>
    </subcellularLocation>
</comment>
<protein>
    <recommendedName>
        <fullName evidence="9">Colicin V production protein</fullName>
    </recommendedName>
</protein>
<keyword evidence="2 5" id="KW-0812">Transmembrane</keyword>
<evidence type="ECO:0000256" key="2">
    <source>
        <dbReference type="ARBA" id="ARBA00022692"/>
    </source>
</evidence>
<keyword evidence="3 5" id="KW-1133">Transmembrane helix</keyword>
<evidence type="ECO:0000313" key="8">
    <source>
        <dbReference type="Proteomes" id="UP000663887"/>
    </source>
</evidence>
<evidence type="ECO:0000256" key="1">
    <source>
        <dbReference type="ARBA" id="ARBA00004141"/>
    </source>
</evidence>
<proteinExistence type="predicted"/>
<dbReference type="GO" id="GO:0016020">
    <property type="term" value="C:membrane"/>
    <property type="evidence" value="ECO:0007669"/>
    <property type="project" value="UniProtKB-SubCell"/>
</dbReference>
<dbReference type="Pfam" id="PF01812">
    <property type="entry name" value="5-FTHF_cyc-lig"/>
    <property type="match status" value="1"/>
</dbReference>
<gene>
    <name evidence="7" type="ORF">UXM345_LOCUS2760</name>
    <name evidence="6" type="ORF">XDN619_LOCUS10970</name>
</gene>
<evidence type="ECO:0000256" key="5">
    <source>
        <dbReference type="SAM" id="Phobius"/>
    </source>
</evidence>
<keyword evidence="4 5" id="KW-0472">Membrane</keyword>
<dbReference type="InterPro" id="IPR002698">
    <property type="entry name" value="FTHF_cligase"/>
</dbReference>
<evidence type="ECO:0000256" key="3">
    <source>
        <dbReference type="ARBA" id="ARBA00022989"/>
    </source>
</evidence>
<dbReference type="AlphaFoldDB" id="A0A816QU56"/>
<comment type="caution">
    <text evidence="6">The sequence shown here is derived from an EMBL/GenBank/DDBJ whole genome shotgun (WGS) entry which is preliminary data.</text>
</comment>
<dbReference type="Proteomes" id="UP000663842">
    <property type="component" value="Unassembled WGS sequence"/>
</dbReference>
<dbReference type="InterPro" id="IPR024185">
    <property type="entry name" value="FTHF_cligase-like_sf"/>
</dbReference>
<feature type="transmembrane region" description="Helical" evidence="5">
    <location>
        <begin position="125"/>
        <end position="146"/>
    </location>
</feature>
<dbReference type="Proteomes" id="UP000663887">
    <property type="component" value="Unassembled WGS sequence"/>
</dbReference>
<evidence type="ECO:0000256" key="4">
    <source>
        <dbReference type="ARBA" id="ARBA00023136"/>
    </source>
</evidence>
<feature type="transmembrane region" description="Helical" evidence="5">
    <location>
        <begin position="63"/>
        <end position="86"/>
    </location>
</feature>
<dbReference type="Gene3D" id="3.40.50.10420">
    <property type="entry name" value="NagB/RpiA/CoA transferase-like"/>
    <property type="match status" value="1"/>
</dbReference>
<dbReference type="EMBL" id="CAJNRG010004098">
    <property type="protein sequence ID" value="CAF2063251.1"/>
    <property type="molecule type" value="Genomic_DNA"/>
</dbReference>
<evidence type="ECO:0000313" key="6">
    <source>
        <dbReference type="EMBL" id="CAF2063251.1"/>
    </source>
</evidence>
<dbReference type="Pfam" id="PF02674">
    <property type="entry name" value="Colicin_V"/>
    <property type="match status" value="1"/>
</dbReference>
<name>A0A816QU56_9BILA</name>
<evidence type="ECO:0000313" key="7">
    <source>
        <dbReference type="EMBL" id="CAF3764500.1"/>
    </source>
</evidence>
<feature type="transmembrane region" description="Helical" evidence="5">
    <location>
        <begin position="92"/>
        <end position="113"/>
    </location>
</feature>
<accession>A0A816QU56</accession>
<reference evidence="6" key="1">
    <citation type="submission" date="2021-02" db="EMBL/GenBank/DDBJ databases">
        <authorList>
            <person name="Nowell W R."/>
        </authorList>
    </citation>
    <scope>NUCLEOTIDE SEQUENCE</scope>
</reference>
<dbReference type="PANTHER" id="PTHR36926:SF1">
    <property type="entry name" value="COLICIN V PRODUCTION PROTEIN"/>
    <property type="match status" value="1"/>
</dbReference>
<feature type="transmembrane region" description="Helical" evidence="5">
    <location>
        <begin position="166"/>
        <end position="189"/>
    </location>
</feature>
<dbReference type="PANTHER" id="PTHR36926">
    <property type="entry name" value="COLICIN V PRODUCTION PROTEIN"/>
    <property type="match status" value="1"/>
</dbReference>
<dbReference type="GO" id="GO:0009403">
    <property type="term" value="P:toxin biosynthetic process"/>
    <property type="evidence" value="ECO:0007669"/>
    <property type="project" value="InterPro"/>
</dbReference>
<sequence length="286" mass="31598">MYPISDIQLKPTIIIVPGLAYSLKGYRLGFGSGHYDKYFSQQIESDNKSIIKIGVCFGDNSKIMMFTVFDIIIFTIIAVSTIMGLYKGLLGIAINLAGFVASIVAAIFLFPYVEQVLKEHIGNSLLLSILSGTISYICSLFILTSITSRISTLLSFISYGFFDRALGVLIGFARGVLISTVIFALIVIFSSRAYFKAQTAEELMSNIDAEKYPVWLTDSKTSSYLENSLNKLISFLPEDTLKSIKFPNMDTKKDQDIIDVIKIKKGQDAISSIAPPVVDKILDDNN</sequence>
<dbReference type="InterPro" id="IPR003825">
    <property type="entry name" value="Colicin-V_CvpA"/>
</dbReference>
<dbReference type="InterPro" id="IPR037171">
    <property type="entry name" value="NagB/RpiA_transferase-like"/>
</dbReference>
<dbReference type="EMBL" id="CAJOBF010000171">
    <property type="protein sequence ID" value="CAF3764500.1"/>
    <property type="molecule type" value="Genomic_DNA"/>
</dbReference>
<dbReference type="InterPro" id="IPR052719">
    <property type="entry name" value="CvpA-like"/>
</dbReference>
<organism evidence="6 8">
    <name type="scientific">Rotaria magnacalcarata</name>
    <dbReference type="NCBI Taxonomy" id="392030"/>
    <lineage>
        <taxon>Eukaryota</taxon>
        <taxon>Metazoa</taxon>
        <taxon>Spiralia</taxon>
        <taxon>Gnathifera</taxon>
        <taxon>Rotifera</taxon>
        <taxon>Eurotatoria</taxon>
        <taxon>Bdelloidea</taxon>
        <taxon>Philodinida</taxon>
        <taxon>Philodinidae</taxon>
        <taxon>Rotaria</taxon>
    </lineage>
</organism>